<comment type="function">
    <text evidence="10">Component of the acetyl coenzyme A carboxylase (ACC) complex. First, biotin carboxylase catalyzes the carboxylation of biotin on its carrier protein (BCCP) and then the CO(2) group is transferred by the carboxyltransferase to acetyl-CoA to form malonyl-CoA.</text>
</comment>
<dbReference type="SUPFAM" id="SSF52096">
    <property type="entry name" value="ClpP/crotonase"/>
    <property type="match status" value="1"/>
</dbReference>
<feature type="domain" description="CoA carboxyltransferase C-terminal" evidence="12">
    <location>
        <begin position="30"/>
        <end position="284"/>
    </location>
</feature>
<dbReference type="InterPro" id="IPR011763">
    <property type="entry name" value="COA_CT_C"/>
</dbReference>
<keyword evidence="6 10" id="KW-0067">ATP-binding</keyword>
<evidence type="ECO:0000256" key="2">
    <source>
        <dbReference type="ARBA" id="ARBA00022516"/>
    </source>
</evidence>
<dbReference type="EMBL" id="SMBP01000002">
    <property type="protein sequence ID" value="TCU63122.1"/>
    <property type="molecule type" value="Genomic_DNA"/>
</dbReference>
<protein>
    <recommendedName>
        <fullName evidence="10">Acetyl-coenzyme A carboxylase carboxyl transferase subunit alpha</fullName>
        <shortName evidence="10">ACCase subunit alpha</shortName>
        <shortName evidence="10">Acetyl-CoA carboxylase carboxyltransferase subunit alpha</shortName>
        <ecNumber evidence="10">2.1.3.15</ecNumber>
    </recommendedName>
</protein>
<dbReference type="GO" id="GO:2001295">
    <property type="term" value="P:malonyl-CoA biosynthetic process"/>
    <property type="evidence" value="ECO:0007669"/>
    <property type="project" value="UniProtKB-UniRule"/>
</dbReference>
<dbReference type="NCBIfam" id="NF004344">
    <property type="entry name" value="PRK05724.1"/>
    <property type="match status" value="1"/>
</dbReference>
<name>A0A4V2VLA7_9FIRM</name>
<dbReference type="EC" id="2.1.3.15" evidence="10"/>
<dbReference type="Pfam" id="PF03255">
    <property type="entry name" value="ACCA"/>
    <property type="match status" value="1"/>
</dbReference>
<evidence type="ECO:0000256" key="1">
    <source>
        <dbReference type="ARBA" id="ARBA00004956"/>
    </source>
</evidence>
<dbReference type="RefSeq" id="WP_008687353.1">
    <property type="nucleotide sequence ID" value="NZ_AP024510.1"/>
</dbReference>
<keyword evidence="7 10" id="KW-0443">Lipid metabolism</keyword>
<gene>
    <name evidence="10" type="primary">accA</name>
    <name evidence="13" type="ORF">EDD61_102125</name>
</gene>
<organism evidence="13 14">
    <name type="scientific">Longicatena caecimuris</name>
    <dbReference type="NCBI Taxonomy" id="1796635"/>
    <lineage>
        <taxon>Bacteria</taxon>
        <taxon>Bacillati</taxon>
        <taxon>Bacillota</taxon>
        <taxon>Erysipelotrichia</taxon>
        <taxon>Erysipelotrichales</taxon>
        <taxon>Erysipelotrichaceae</taxon>
        <taxon>Longicatena</taxon>
    </lineage>
</organism>
<dbReference type="GeneID" id="73796353"/>
<dbReference type="GO" id="GO:0003989">
    <property type="term" value="F:acetyl-CoA carboxylase activity"/>
    <property type="evidence" value="ECO:0007669"/>
    <property type="project" value="InterPro"/>
</dbReference>
<comment type="subunit">
    <text evidence="10">Acetyl-CoA carboxylase is a heterohexamer composed of biotin carboxyl carrier protein (AccB), biotin carboxylase (AccC) and two subunits each of ACCase subunit alpha (AccA) and ACCase subunit beta (AccD).</text>
</comment>
<keyword evidence="10" id="KW-0963">Cytoplasm</keyword>
<evidence type="ECO:0000256" key="11">
    <source>
        <dbReference type="SAM" id="Coils"/>
    </source>
</evidence>
<evidence type="ECO:0000256" key="10">
    <source>
        <dbReference type="HAMAP-Rule" id="MF_00823"/>
    </source>
</evidence>
<evidence type="ECO:0000313" key="14">
    <source>
        <dbReference type="Proteomes" id="UP000295773"/>
    </source>
</evidence>
<keyword evidence="4 10" id="KW-0547">Nucleotide-binding</keyword>
<dbReference type="NCBIfam" id="TIGR00513">
    <property type="entry name" value="accA"/>
    <property type="match status" value="1"/>
</dbReference>
<dbReference type="AlphaFoldDB" id="A0A4V2VLA7"/>
<dbReference type="PANTHER" id="PTHR42853:SF3">
    <property type="entry name" value="ACETYL-COENZYME A CARBOXYLASE CARBOXYL TRANSFERASE SUBUNIT ALPHA, CHLOROPLASTIC"/>
    <property type="match status" value="1"/>
</dbReference>
<keyword evidence="5 10" id="KW-0276">Fatty acid metabolism</keyword>
<accession>A0A4V2VLA7</accession>
<dbReference type="Gene3D" id="3.90.226.10">
    <property type="entry name" value="2-enoyl-CoA Hydratase, Chain A, domain 1"/>
    <property type="match status" value="1"/>
</dbReference>
<dbReference type="PANTHER" id="PTHR42853">
    <property type="entry name" value="ACETYL-COENZYME A CARBOXYLASE CARBOXYL TRANSFERASE SUBUNIT ALPHA"/>
    <property type="match status" value="1"/>
</dbReference>
<comment type="catalytic activity">
    <reaction evidence="9 10">
        <text>N(6)-carboxybiotinyl-L-lysyl-[protein] + acetyl-CoA = N(6)-biotinyl-L-lysyl-[protein] + malonyl-CoA</text>
        <dbReference type="Rhea" id="RHEA:54728"/>
        <dbReference type="Rhea" id="RHEA-COMP:10505"/>
        <dbReference type="Rhea" id="RHEA-COMP:10506"/>
        <dbReference type="ChEBI" id="CHEBI:57288"/>
        <dbReference type="ChEBI" id="CHEBI:57384"/>
        <dbReference type="ChEBI" id="CHEBI:83144"/>
        <dbReference type="ChEBI" id="CHEBI:83145"/>
        <dbReference type="EC" id="2.1.3.15"/>
    </reaction>
</comment>
<evidence type="ECO:0000256" key="6">
    <source>
        <dbReference type="ARBA" id="ARBA00022840"/>
    </source>
</evidence>
<comment type="caution">
    <text evidence="13">The sequence shown here is derived from an EMBL/GenBank/DDBJ whole genome shotgun (WGS) entry which is preliminary data.</text>
</comment>
<keyword evidence="14" id="KW-1185">Reference proteome</keyword>
<evidence type="ECO:0000256" key="5">
    <source>
        <dbReference type="ARBA" id="ARBA00022832"/>
    </source>
</evidence>
<dbReference type="GO" id="GO:0005524">
    <property type="term" value="F:ATP binding"/>
    <property type="evidence" value="ECO:0007669"/>
    <property type="project" value="UniProtKB-KW"/>
</dbReference>
<dbReference type="GO" id="GO:0016743">
    <property type="term" value="F:carboxyl- or carbamoyltransferase activity"/>
    <property type="evidence" value="ECO:0007669"/>
    <property type="project" value="UniProtKB-UniRule"/>
</dbReference>
<evidence type="ECO:0000256" key="7">
    <source>
        <dbReference type="ARBA" id="ARBA00023098"/>
    </source>
</evidence>
<comment type="subcellular location">
    <subcellularLocation>
        <location evidence="10">Cytoplasm</location>
    </subcellularLocation>
</comment>
<sequence>MGLRESEAKIASLEASLASLESEDILQKEAIVKQIEEIRQTAYTHMDAWDSVYLARHPKRPKASDYIARLFDDFMELHGDRFYGDDGACQGGLASFHGIPVTVLAQSKGKTLEENMKRNFGMLQPEGYRKALRLAKQAEKFHRPIITLVDTSGAYPGKGAEERGQAEAIAQCLQVFADLKTPVIAVVLSEGGSGGALAFSVADQIMMLEHAIYSVLSPEGFASILWKDEKRAAEAAKVMELRAQDLKRKGVIDTIIKEPLGGAHHDLDYVIAQLDEELLKQLERLMKKKEKTLLSERYEKFRRMGQSYEGM</sequence>
<dbReference type="UniPathway" id="UPA00655">
    <property type="reaction ID" value="UER00711"/>
</dbReference>
<dbReference type="GO" id="GO:0006633">
    <property type="term" value="P:fatty acid biosynthetic process"/>
    <property type="evidence" value="ECO:0007669"/>
    <property type="project" value="UniProtKB-KW"/>
</dbReference>
<comment type="similarity">
    <text evidence="10">Belongs to the AccA family.</text>
</comment>
<dbReference type="PROSITE" id="PS50989">
    <property type="entry name" value="COA_CT_CTER"/>
    <property type="match status" value="1"/>
</dbReference>
<reference evidence="13 14" key="1">
    <citation type="submission" date="2019-03" db="EMBL/GenBank/DDBJ databases">
        <title>Genomic Encyclopedia of Type Strains, Phase IV (KMG-IV): sequencing the most valuable type-strain genomes for metagenomic binning, comparative biology and taxonomic classification.</title>
        <authorList>
            <person name="Goeker M."/>
        </authorList>
    </citation>
    <scope>NUCLEOTIDE SEQUENCE [LARGE SCALE GENOMIC DNA]</scope>
    <source>
        <strain evidence="13 14">DSM 29481</strain>
    </source>
</reference>
<dbReference type="Proteomes" id="UP000295773">
    <property type="component" value="Unassembled WGS sequence"/>
</dbReference>
<dbReference type="HAMAP" id="MF_00823">
    <property type="entry name" value="AcetylCoA_CT_alpha"/>
    <property type="match status" value="1"/>
</dbReference>
<evidence type="ECO:0000313" key="13">
    <source>
        <dbReference type="EMBL" id="TCU63122.1"/>
    </source>
</evidence>
<keyword evidence="2 10" id="KW-0444">Lipid biosynthesis</keyword>
<feature type="coiled-coil region" evidence="11">
    <location>
        <begin position="229"/>
        <end position="299"/>
    </location>
</feature>
<dbReference type="PRINTS" id="PR01069">
    <property type="entry name" value="ACCCTRFRASEA"/>
</dbReference>
<keyword evidence="3 10" id="KW-0808">Transferase</keyword>
<evidence type="ECO:0000256" key="3">
    <source>
        <dbReference type="ARBA" id="ARBA00022679"/>
    </source>
</evidence>
<dbReference type="NCBIfam" id="NF041504">
    <property type="entry name" value="AccA_sub"/>
    <property type="match status" value="1"/>
</dbReference>
<dbReference type="GO" id="GO:0009317">
    <property type="term" value="C:acetyl-CoA carboxylase complex"/>
    <property type="evidence" value="ECO:0007669"/>
    <property type="project" value="InterPro"/>
</dbReference>
<keyword evidence="11" id="KW-0175">Coiled coil</keyword>
<keyword evidence="8 10" id="KW-0275">Fatty acid biosynthesis</keyword>
<proteinExistence type="inferred from homology"/>
<evidence type="ECO:0000259" key="12">
    <source>
        <dbReference type="PROSITE" id="PS50989"/>
    </source>
</evidence>
<comment type="pathway">
    <text evidence="1 10">Lipid metabolism; malonyl-CoA biosynthesis; malonyl-CoA from acetyl-CoA: step 1/1.</text>
</comment>
<dbReference type="InterPro" id="IPR029045">
    <property type="entry name" value="ClpP/crotonase-like_dom_sf"/>
</dbReference>
<evidence type="ECO:0000256" key="9">
    <source>
        <dbReference type="ARBA" id="ARBA00049152"/>
    </source>
</evidence>
<evidence type="ECO:0000256" key="4">
    <source>
        <dbReference type="ARBA" id="ARBA00022741"/>
    </source>
</evidence>
<evidence type="ECO:0000256" key="8">
    <source>
        <dbReference type="ARBA" id="ARBA00023160"/>
    </source>
</evidence>
<dbReference type="InterPro" id="IPR001095">
    <property type="entry name" value="Acetyl_CoA_COase_a_su"/>
</dbReference>